<evidence type="ECO:0000256" key="2">
    <source>
        <dbReference type="HAMAP-Rule" id="MF_01074"/>
    </source>
</evidence>
<comment type="function">
    <text evidence="2">Involved in the biosynthesis of a nickel-pincer cofactor ((SCS)Ni(II) pincer complex). Binds Ni(2+), and functions in nickel delivery to pyridinium-3,5-bisthiocarboxylic acid mononucleotide (P2TMN), to form the mature cofactor. Is thus probably required for the activation of nickel-pincer cofactor-dependent enzymes.</text>
</comment>
<comment type="caution">
    <text evidence="4">The sequence shown here is derived from an EMBL/GenBank/DDBJ whole genome shotgun (WGS) entry which is preliminary data.</text>
</comment>
<dbReference type="GO" id="GO:0016151">
    <property type="term" value="F:nickel cation binding"/>
    <property type="evidence" value="ECO:0007669"/>
    <property type="project" value="UniProtKB-UniRule"/>
</dbReference>
<dbReference type="NCBIfam" id="TIGR00299">
    <property type="entry name" value="nickel pincer cofactor biosynthesis protein LarC"/>
    <property type="match status" value="1"/>
</dbReference>
<comment type="similarity">
    <text evidence="2">Belongs to the LarC family.</text>
</comment>
<dbReference type="PANTHER" id="PTHR36566">
    <property type="entry name" value="NICKEL INSERTION PROTEIN-RELATED"/>
    <property type="match status" value="1"/>
</dbReference>
<reference evidence="4 5" key="1">
    <citation type="submission" date="2019-08" db="EMBL/GenBank/DDBJ databases">
        <title>In-depth cultivation of the pig gut microbiome towards novel bacterial diversity and tailored functional studies.</title>
        <authorList>
            <person name="Wylensek D."/>
            <person name="Hitch T.C.A."/>
            <person name="Clavel T."/>
        </authorList>
    </citation>
    <scope>NUCLEOTIDE SEQUENCE [LARGE SCALE GENOMIC DNA]</scope>
    <source>
        <strain evidence="4 5">WCA-MUC-591-APC-4B</strain>
    </source>
</reference>
<keyword evidence="5" id="KW-1185">Reference proteome</keyword>
<organism evidence="4 5">
    <name type="scientific">Mogibacterium kristiansenii</name>
    <dbReference type="NCBI Taxonomy" id="2606708"/>
    <lineage>
        <taxon>Bacteria</taxon>
        <taxon>Bacillati</taxon>
        <taxon>Bacillota</taxon>
        <taxon>Clostridia</taxon>
        <taxon>Peptostreptococcales</taxon>
        <taxon>Anaerovoracaceae</taxon>
        <taxon>Mogibacterium</taxon>
    </lineage>
</organism>
<dbReference type="Gene3D" id="3.30.70.1380">
    <property type="entry name" value="Transcriptional regulatory protein pf0864 domain like"/>
    <property type="match status" value="1"/>
</dbReference>
<evidence type="ECO:0000313" key="5">
    <source>
        <dbReference type="Proteomes" id="UP000469424"/>
    </source>
</evidence>
<feature type="compositionally biased region" description="Basic and acidic residues" evidence="3">
    <location>
        <begin position="87"/>
        <end position="119"/>
    </location>
</feature>
<evidence type="ECO:0000256" key="1">
    <source>
        <dbReference type="ARBA" id="ARBA00022596"/>
    </source>
</evidence>
<dbReference type="PANTHER" id="PTHR36566:SF1">
    <property type="entry name" value="PYRIDINIUM-3,5-BISTHIOCARBOXYLIC ACID MONONUCLEOTIDE NICKEL INSERTION PROTEIN"/>
    <property type="match status" value="1"/>
</dbReference>
<evidence type="ECO:0000256" key="3">
    <source>
        <dbReference type="SAM" id="MobiDB-lite"/>
    </source>
</evidence>
<proteinExistence type="inferred from homology"/>
<comment type="catalytic activity">
    <reaction evidence="2">
        <text>Ni(II)-pyridinium-3,5-bisthiocarboxylate mononucleotide = pyridinium-3,5-bisthiocarboxylate mononucleotide + Ni(2+)</text>
        <dbReference type="Rhea" id="RHEA:54784"/>
        <dbReference type="ChEBI" id="CHEBI:49786"/>
        <dbReference type="ChEBI" id="CHEBI:137372"/>
        <dbReference type="ChEBI" id="CHEBI:137373"/>
        <dbReference type="EC" id="4.99.1.12"/>
    </reaction>
</comment>
<dbReference type="InterPro" id="IPR002822">
    <property type="entry name" value="Ni_insertion"/>
</dbReference>
<gene>
    <name evidence="2 4" type="primary">larC</name>
    <name evidence="4" type="ORF">FYJ65_02785</name>
</gene>
<protein>
    <recommendedName>
        <fullName evidence="2">Pyridinium-3,5-bisthiocarboxylic acid mononucleotide nickel insertion protein</fullName>
        <shortName evidence="2">P2TMN nickel insertion protein</shortName>
        <ecNumber evidence="2">4.99.1.12</ecNumber>
    </recommendedName>
    <alternativeName>
        <fullName evidence="2">Nickel-pincer cofactor biosynthesis protein LarC</fullName>
    </alternativeName>
</protein>
<dbReference type="EMBL" id="VUNA01000004">
    <property type="protein sequence ID" value="MST70274.1"/>
    <property type="molecule type" value="Genomic_DNA"/>
</dbReference>
<accession>A0A6N7XHA4</accession>
<dbReference type="RefSeq" id="WP_154553837.1">
    <property type="nucleotide sequence ID" value="NZ_VUNA01000004.1"/>
</dbReference>
<keyword evidence="1 2" id="KW-0533">Nickel</keyword>
<keyword evidence="2" id="KW-0456">Lyase</keyword>
<dbReference type="Gene3D" id="3.10.20.300">
    <property type="entry name" value="mk0293 like domain"/>
    <property type="match status" value="1"/>
</dbReference>
<name>A0A6N7XHA4_9FIRM</name>
<dbReference type="EC" id="4.99.1.12" evidence="2"/>
<dbReference type="HAMAP" id="MF_01074">
    <property type="entry name" value="LarC"/>
    <property type="match status" value="1"/>
</dbReference>
<evidence type="ECO:0000313" key="4">
    <source>
        <dbReference type="EMBL" id="MST70274.1"/>
    </source>
</evidence>
<feature type="region of interest" description="Disordered" evidence="3">
    <location>
        <begin position="87"/>
        <end position="128"/>
    </location>
</feature>
<sequence length="447" mass="50042">MDRTLYLECESGISGDMSVAMLLDLGADREVLAEALKSLPLQGYEIRISRVNRNGIDCCDFDVVLEEENHDHDMEYLYGEGEGHTHAHEHEHAHEHTHEHEHEHTHEHEHEHSHGDDHAHAHHHSHAHVHRHLAEINRIIDAGNLTDGANALAKKIFRIIAEAESRAHNLPLEKVGFHEVGAVDSIVDIVAFAVCFDNLDIRRVLVPKLCEGTGVVRCQHGILPVPVPAVTNILEGSGIPMEILPYKGEFVTPTGAAIVKAVRTGGGFPAGCTIARTGMGAGKRQTERANVLRGMLLESADEASDSVWKLESDIDDTTGEVLGYTLERLLEAGAKDAHYLPCFMKKNRPAWQLQVICDEEHRSALERIIFRETTTIGIRRIRMERSILKRQTGNARTPFGNVRIKICRSGDETYFYPEYEDVAAIAREKNVPFQEVYRAAQQEAREL</sequence>
<dbReference type="Pfam" id="PF01969">
    <property type="entry name" value="Ni_insertion"/>
    <property type="match status" value="1"/>
</dbReference>
<dbReference type="GO" id="GO:0016829">
    <property type="term" value="F:lyase activity"/>
    <property type="evidence" value="ECO:0007669"/>
    <property type="project" value="UniProtKB-UniRule"/>
</dbReference>
<dbReference type="AlphaFoldDB" id="A0A6N7XHA4"/>
<dbReference type="GO" id="GO:0051604">
    <property type="term" value="P:protein maturation"/>
    <property type="evidence" value="ECO:0007669"/>
    <property type="project" value="UniProtKB-UniRule"/>
</dbReference>
<dbReference type="Proteomes" id="UP000469424">
    <property type="component" value="Unassembled WGS sequence"/>
</dbReference>